<dbReference type="GO" id="GO:0006006">
    <property type="term" value="P:glucose metabolic process"/>
    <property type="evidence" value="ECO:0007669"/>
    <property type="project" value="TreeGrafter"/>
</dbReference>
<dbReference type="EMBL" id="SOMN01000001">
    <property type="protein sequence ID" value="TFE31542.1"/>
    <property type="molecule type" value="Genomic_DNA"/>
</dbReference>
<keyword evidence="2" id="KW-1185">Reference proteome</keyword>
<proteinExistence type="predicted"/>
<dbReference type="InterPro" id="IPR008183">
    <property type="entry name" value="Aldose_1/G6P_1-epimerase"/>
</dbReference>
<dbReference type="GO" id="GO:0004034">
    <property type="term" value="F:aldose 1-epimerase activity"/>
    <property type="evidence" value="ECO:0007669"/>
    <property type="project" value="TreeGrafter"/>
</dbReference>
<protein>
    <submittedName>
        <fullName evidence="1">Aldose 1-epimerase</fullName>
    </submittedName>
</protein>
<comment type="caution">
    <text evidence="1">The sequence shown here is derived from an EMBL/GenBank/DDBJ whole genome shotgun (WGS) entry which is preliminary data.</text>
</comment>
<accession>A0A4Y8M6T9</accession>
<organism evidence="1 2">
    <name type="scientific">Cohnella luojiensis</name>
    <dbReference type="NCBI Taxonomy" id="652876"/>
    <lineage>
        <taxon>Bacteria</taxon>
        <taxon>Bacillati</taxon>
        <taxon>Bacillota</taxon>
        <taxon>Bacilli</taxon>
        <taxon>Bacillales</taxon>
        <taxon>Paenibacillaceae</taxon>
        <taxon>Cohnella</taxon>
    </lineage>
</organism>
<dbReference type="InterPro" id="IPR011013">
    <property type="entry name" value="Gal_mutarotase_sf_dom"/>
</dbReference>
<dbReference type="PANTHER" id="PTHR10091:SF0">
    <property type="entry name" value="GALACTOSE MUTAROTASE"/>
    <property type="match status" value="1"/>
</dbReference>
<dbReference type="PANTHER" id="PTHR10091">
    <property type="entry name" value="ALDOSE-1-EPIMERASE"/>
    <property type="match status" value="1"/>
</dbReference>
<dbReference type="Proteomes" id="UP000297900">
    <property type="component" value="Unassembled WGS sequence"/>
</dbReference>
<dbReference type="OrthoDB" id="9795355at2"/>
<gene>
    <name evidence="1" type="ORF">E2980_00190</name>
</gene>
<dbReference type="Gene3D" id="2.70.98.10">
    <property type="match status" value="1"/>
</dbReference>
<dbReference type="InterPro" id="IPR014718">
    <property type="entry name" value="GH-type_carb-bd"/>
</dbReference>
<dbReference type="SUPFAM" id="SSF74650">
    <property type="entry name" value="Galactose mutarotase-like"/>
    <property type="match status" value="1"/>
</dbReference>
<reference evidence="1 2" key="1">
    <citation type="submission" date="2019-03" db="EMBL/GenBank/DDBJ databases">
        <title>Cohnella endophytica sp. nov., a novel endophytic bacterium isolated from bark of Sonneratia apetala.</title>
        <authorList>
            <person name="Tuo L."/>
        </authorList>
    </citation>
    <scope>NUCLEOTIDE SEQUENCE [LARGE SCALE GENOMIC DNA]</scope>
    <source>
        <strain evidence="1 2">CCTCC AB 208254</strain>
    </source>
</reference>
<dbReference type="Pfam" id="PF01263">
    <property type="entry name" value="Aldose_epim"/>
    <property type="match status" value="1"/>
</dbReference>
<dbReference type="GO" id="GO:0033499">
    <property type="term" value="P:galactose catabolic process via UDP-galactose, Leloir pathway"/>
    <property type="evidence" value="ECO:0007669"/>
    <property type="project" value="TreeGrafter"/>
</dbReference>
<evidence type="ECO:0000313" key="1">
    <source>
        <dbReference type="EMBL" id="TFE31542.1"/>
    </source>
</evidence>
<dbReference type="GO" id="GO:0005737">
    <property type="term" value="C:cytoplasm"/>
    <property type="evidence" value="ECO:0007669"/>
    <property type="project" value="TreeGrafter"/>
</dbReference>
<name>A0A4Y8M6T9_9BACL</name>
<dbReference type="AlphaFoldDB" id="A0A4Y8M6T9"/>
<dbReference type="CDD" id="cd01081">
    <property type="entry name" value="Aldose_epim"/>
    <property type="match status" value="1"/>
</dbReference>
<evidence type="ECO:0000313" key="2">
    <source>
        <dbReference type="Proteomes" id="UP000297900"/>
    </source>
</evidence>
<sequence>MMTKHYAKQGTYENEPAILLKHGSYSAILLPKIGGNLISFRDDDRDFRFIREPEGADWPAFVNKPMVHGVPVLFPPNRYDGGTFEFDGRTYRFPVNEPETGNHIHGFVYESEWEVVSYGSTEQASAVTVRLHFDEKHSGFAYFPHRITLSQTFTLSNEGLKLHFEAVNESAEAIPFMLGFHTSVNAPFAQGSTIEDLECGIAIGERWELSGRMLPTGRKLPLSEGELLLAEGAGNPYFESLDNHYTASGNVGDNAMTIYDRRVNVRFVYEAGDAYKHWMVYNAAANGKFFCPEPQTGMVNAPNVGLPAEQTGLIRLNPGERWTAVSRMYVE</sequence>
<dbReference type="GO" id="GO:0030246">
    <property type="term" value="F:carbohydrate binding"/>
    <property type="evidence" value="ECO:0007669"/>
    <property type="project" value="InterPro"/>
</dbReference>